<feature type="region of interest" description="Disordered" evidence="1">
    <location>
        <begin position="61"/>
        <end position="93"/>
    </location>
</feature>
<feature type="compositionally biased region" description="Basic and acidic residues" evidence="1">
    <location>
        <begin position="63"/>
        <end position="93"/>
    </location>
</feature>
<proteinExistence type="predicted"/>
<keyword evidence="3" id="KW-1185">Reference proteome</keyword>
<reference evidence="2 3" key="1">
    <citation type="submission" date="2024-11" db="EMBL/GenBank/DDBJ databases">
        <title>A near-complete genome assembly of Cinchona calisaya.</title>
        <authorList>
            <person name="Lian D.C."/>
            <person name="Zhao X.W."/>
            <person name="Wei L."/>
        </authorList>
    </citation>
    <scope>NUCLEOTIDE SEQUENCE [LARGE SCALE GENOMIC DNA]</scope>
    <source>
        <tissue evidence="2">Nenye</tissue>
    </source>
</reference>
<dbReference type="Proteomes" id="UP001630127">
    <property type="component" value="Unassembled WGS sequence"/>
</dbReference>
<comment type="caution">
    <text evidence="2">The sequence shown here is derived from an EMBL/GenBank/DDBJ whole genome shotgun (WGS) entry which is preliminary data.</text>
</comment>
<dbReference type="AlphaFoldDB" id="A0ABD3APN4"/>
<sequence>MVEISKTYHQYDDDLNIGKYHKLDKLLDLNAHDIRVEYIDDPLNHLYDDNILGKCAKGFGEVKPGKNEGRGQESRRGGEPRRTRSKERGWDEDKRMKGVVNRIRGWKSVVLLVQSGNW</sequence>
<dbReference type="EMBL" id="JBJUIK010000003">
    <property type="protein sequence ID" value="KAL3533014.1"/>
    <property type="molecule type" value="Genomic_DNA"/>
</dbReference>
<accession>A0ABD3APN4</accession>
<name>A0ABD3APN4_9GENT</name>
<evidence type="ECO:0000313" key="2">
    <source>
        <dbReference type="EMBL" id="KAL3533014.1"/>
    </source>
</evidence>
<organism evidence="2 3">
    <name type="scientific">Cinchona calisaya</name>
    <dbReference type="NCBI Taxonomy" id="153742"/>
    <lineage>
        <taxon>Eukaryota</taxon>
        <taxon>Viridiplantae</taxon>
        <taxon>Streptophyta</taxon>
        <taxon>Embryophyta</taxon>
        <taxon>Tracheophyta</taxon>
        <taxon>Spermatophyta</taxon>
        <taxon>Magnoliopsida</taxon>
        <taxon>eudicotyledons</taxon>
        <taxon>Gunneridae</taxon>
        <taxon>Pentapetalae</taxon>
        <taxon>asterids</taxon>
        <taxon>lamiids</taxon>
        <taxon>Gentianales</taxon>
        <taxon>Rubiaceae</taxon>
        <taxon>Cinchonoideae</taxon>
        <taxon>Cinchoneae</taxon>
        <taxon>Cinchona</taxon>
    </lineage>
</organism>
<gene>
    <name evidence="2" type="ORF">ACH5RR_006535</name>
</gene>
<evidence type="ECO:0000313" key="3">
    <source>
        <dbReference type="Proteomes" id="UP001630127"/>
    </source>
</evidence>
<protein>
    <submittedName>
        <fullName evidence="2">Uncharacterized protein</fullName>
    </submittedName>
</protein>
<evidence type="ECO:0000256" key="1">
    <source>
        <dbReference type="SAM" id="MobiDB-lite"/>
    </source>
</evidence>